<keyword evidence="5 13" id="KW-0808">Transferase</keyword>
<keyword evidence="7 13" id="KW-0671">Queuosine biosynthesis</keyword>
<dbReference type="Gene3D" id="3.40.1780.10">
    <property type="entry name" value="QueA-like"/>
    <property type="match status" value="1"/>
</dbReference>
<evidence type="ECO:0000313" key="15">
    <source>
        <dbReference type="Proteomes" id="UP000177626"/>
    </source>
</evidence>
<comment type="pathway">
    <text evidence="2 13">tRNA modification; tRNA-queuosine biosynthesis.</text>
</comment>
<dbReference type="GO" id="GO:0008616">
    <property type="term" value="P:tRNA queuosine(34) biosynthetic process"/>
    <property type="evidence" value="ECO:0007669"/>
    <property type="project" value="UniProtKB-UniRule"/>
</dbReference>
<keyword evidence="14" id="KW-0413">Isomerase</keyword>
<evidence type="ECO:0000256" key="12">
    <source>
        <dbReference type="ARBA" id="ARBA00076160"/>
    </source>
</evidence>
<evidence type="ECO:0000256" key="1">
    <source>
        <dbReference type="ARBA" id="ARBA00004496"/>
    </source>
</evidence>
<organism evidence="14 15">
    <name type="scientific">Candidatus Komeilibacteria bacterium RIFOXYC1_FULL_37_11</name>
    <dbReference type="NCBI Taxonomy" id="1798555"/>
    <lineage>
        <taxon>Bacteria</taxon>
        <taxon>Candidatus Komeiliibacteriota</taxon>
    </lineage>
</organism>
<accession>A0A1G2BXZ3</accession>
<comment type="function">
    <text evidence="13">Transfers and isomerizes the ribose moiety from AdoMet to the 7-aminomethyl group of 7-deazaguanine (preQ1-tRNA) to give epoxyqueuosine (oQ-tRNA).</text>
</comment>
<evidence type="ECO:0000256" key="6">
    <source>
        <dbReference type="ARBA" id="ARBA00022691"/>
    </source>
</evidence>
<evidence type="ECO:0000256" key="2">
    <source>
        <dbReference type="ARBA" id="ARBA00004691"/>
    </source>
</evidence>
<keyword evidence="4 13" id="KW-0963">Cytoplasm</keyword>
<dbReference type="FunFam" id="3.40.1780.10:FF:000001">
    <property type="entry name" value="S-adenosylmethionine:tRNA ribosyltransferase-isomerase"/>
    <property type="match status" value="1"/>
</dbReference>
<dbReference type="InterPro" id="IPR042119">
    <property type="entry name" value="QueA_dom2"/>
</dbReference>
<evidence type="ECO:0000256" key="8">
    <source>
        <dbReference type="ARBA" id="ARBA00052751"/>
    </source>
</evidence>
<dbReference type="HAMAP" id="MF_00113">
    <property type="entry name" value="QueA"/>
    <property type="match status" value="1"/>
</dbReference>
<name>A0A1G2BXZ3_9BACT</name>
<evidence type="ECO:0000256" key="9">
    <source>
        <dbReference type="ARBA" id="ARBA00061210"/>
    </source>
</evidence>
<dbReference type="Gene3D" id="2.40.10.240">
    <property type="entry name" value="QueA-like"/>
    <property type="match status" value="1"/>
</dbReference>
<dbReference type="UniPathway" id="UPA00392"/>
<dbReference type="NCBIfam" id="TIGR00113">
    <property type="entry name" value="queA"/>
    <property type="match status" value="1"/>
</dbReference>
<dbReference type="InterPro" id="IPR042118">
    <property type="entry name" value="QueA_dom1"/>
</dbReference>
<sequence>MKIDLFDYKLPKELIAQKQIKPRDHSRLLILDRTKQKIAHRHFYDLLDYLTANDVLVINQTKVFPARLYGYKTSGGKVEVLLTIQERNGVWSALIGARHMKVGDYIYFQKGLEAKIIKDLDGKTKQIKFNLAGQRLNKLIDQIGHTPLPPYIKTKDSQAVKKDYQTVYAKFSGSAAAPTAGLHFTSSLLEEIKKKGVKIFKVTLHVGLGTFAPVLVDDILQHKIHQEWASIDQSTAQSLNKLKKSGKNIIAVGTTSARTLEAFTNSRRQLASGSKWVDIYIYPGYRYKFVDDLITNFHLPKSSLLFMVSALASRELVLKAYRKAIQLRYRFFSFGDAMFIRNSSTKTKSK</sequence>
<dbReference type="InterPro" id="IPR003699">
    <property type="entry name" value="QueA"/>
</dbReference>
<protein>
    <recommendedName>
        <fullName evidence="11 13">S-adenosylmethionine:tRNA ribosyltransferase-isomerase</fullName>
        <ecNumber evidence="10 13">2.4.99.17</ecNumber>
    </recommendedName>
    <alternativeName>
        <fullName evidence="12 13">Queuosine biosynthesis protein QueA</fullName>
    </alternativeName>
</protein>
<dbReference type="EMBL" id="MHKQ01000014">
    <property type="protein sequence ID" value="OGY93968.1"/>
    <property type="molecule type" value="Genomic_DNA"/>
</dbReference>
<proteinExistence type="inferred from homology"/>
<gene>
    <name evidence="13" type="primary">queA</name>
    <name evidence="14" type="ORF">A2406_03640</name>
</gene>
<evidence type="ECO:0000256" key="13">
    <source>
        <dbReference type="HAMAP-Rule" id="MF_00113"/>
    </source>
</evidence>
<evidence type="ECO:0000256" key="4">
    <source>
        <dbReference type="ARBA" id="ARBA00022490"/>
    </source>
</evidence>
<evidence type="ECO:0000256" key="10">
    <source>
        <dbReference type="ARBA" id="ARBA00066503"/>
    </source>
</evidence>
<comment type="caution">
    <text evidence="14">The sequence shown here is derived from an EMBL/GenBank/DDBJ whole genome shotgun (WGS) entry which is preliminary data.</text>
</comment>
<evidence type="ECO:0000256" key="5">
    <source>
        <dbReference type="ARBA" id="ARBA00022679"/>
    </source>
</evidence>
<dbReference type="PANTHER" id="PTHR30307:SF0">
    <property type="entry name" value="S-ADENOSYLMETHIONINE:TRNA RIBOSYLTRANSFERASE-ISOMERASE"/>
    <property type="match status" value="1"/>
</dbReference>
<dbReference type="GO" id="GO:0051075">
    <property type="term" value="F:S-adenosylmethionine:tRNA ribosyltransferase-isomerase activity"/>
    <property type="evidence" value="ECO:0007669"/>
    <property type="project" value="UniProtKB-EC"/>
</dbReference>
<dbReference type="Pfam" id="PF02547">
    <property type="entry name" value="Queuosine_synth"/>
    <property type="match status" value="1"/>
</dbReference>
<dbReference type="SUPFAM" id="SSF111337">
    <property type="entry name" value="QueA-like"/>
    <property type="match status" value="1"/>
</dbReference>
<comment type="similarity">
    <text evidence="9 13">Belongs to the QueA family.</text>
</comment>
<evidence type="ECO:0000256" key="7">
    <source>
        <dbReference type="ARBA" id="ARBA00022785"/>
    </source>
</evidence>
<dbReference type="EC" id="2.4.99.17" evidence="10 13"/>
<dbReference type="PANTHER" id="PTHR30307">
    <property type="entry name" value="S-ADENOSYLMETHIONINE:TRNA RIBOSYLTRANSFERASE-ISOMERASE"/>
    <property type="match status" value="1"/>
</dbReference>
<dbReference type="GO" id="GO:0005737">
    <property type="term" value="C:cytoplasm"/>
    <property type="evidence" value="ECO:0007669"/>
    <property type="project" value="UniProtKB-SubCell"/>
</dbReference>
<comment type="subcellular location">
    <subcellularLocation>
        <location evidence="1 13">Cytoplasm</location>
    </subcellularLocation>
</comment>
<evidence type="ECO:0000313" key="14">
    <source>
        <dbReference type="EMBL" id="OGY93968.1"/>
    </source>
</evidence>
<evidence type="ECO:0000256" key="11">
    <source>
        <dbReference type="ARBA" id="ARBA00069325"/>
    </source>
</evidence>
<keyword evidence="6 13" id="KW-0949">S-adenosyl-L-methionine</keyword>
<dbReference type="Proteomes" id="UP000177626">
    <property type="component" value="Unassembled WGS sequence"/>
</dbReference>
<comment type="subunit">
    <text evidence="3 13">Monomer.</text>
</comment>
<dbReference type="NCBIfam" id="NF001140">
    <property type="entry name" value="PRK00147.1"/>
    <property type="match status" value="1"/>
</dbReference>
<dbReference type="FunFam" id="2.40.10.240:FF:000002">
    <property type="entry name" value="S-adenosylmethionine:tRNA ribosyltransferase-isomerase"/>
    <property type="match status" value="1"/>
</dbReference>
<dbReference type="AlphaFoldDB" id="A0A1G2BXZ3"/>
<comment type="catalytic activity">
    <reaction evidence="8 13">
        <text>7-aminomethyl-7-carbaguanosine(34) in tRNA + S-adenosyl-L-methionine = epoxyqueuosine(34) in tRNA + adenine + L-methionine + 2 H(+)</text>
        <dbReference type="Rhea" id="RHEA:32155"/>
        <dbReference type="Rhea" id="RHEA-COMP:10342"/>
        <dbReference type="Rhea" id="RHEA-COMP:18582"/>
        <dbReference type="ChEBI" id="CHEBI:15378"/>
        <dbReference type="ChEBI" id="CHEBI:16708"/>
        <dbReference type="ChEBI" id="CHEBI:57844"/>
        <dbReference type="ChEBI" id="CHEBI:59789"/>
        <dbReference type="ChEBI" id="CHEBI:82833"/>
        <dbReference type="ChEBI" id="CHEBI:194443"/>
        <dbReference type="EC" id="2.4.99.17"/>
    </reaction>
</comment>
<dbReference type="InterPro" id="IPR036100">
    <property type="entry name" value="QueA_sf"/>
</dbReference>
<reference evidence="14 15" key="1">
    <citation type="journal article" date="2016" name="Nat. Commun.">
        <title>Thousands of microbial genomes shed light on interconnected biogeochemical processes in an aquifer system.</title>
        <authorList>
            <person name="Anantharaman K."/>
            <person name="Brown C.T."/>
            <person name="Hug L.A."/>
            <person name="Sharon I."/>
            <person name="Castelle C.J."/>
            <person name="Probst A.J."/>
            <person name="Thomas B.C."/>
            <person name="Singh A."/>
            <person name="Wilkins M.J."/>
            <person name="Karaoz U."/>
            <person name="Brodie E.L."/>
            <person name="Williams K.H."/>
            <person name="Hubbard S.S."/>
            <person name="Banfield J.F."/>
        </authorList>
    </citation>
    <scope>NUCLEOTIDE SEQUENCE [LARGE SCALE GENOMIC DNA]</scope>
</reference>
<evidence type="ECO:0000256" key="3">
    <source>
        <dbReference type="ARBA" id="ARBA00011245"/>
    </source>
</evidence>